<dbReference type="InterPro" id="IPR012341">
    <property type="entry name" value="6hp_glycosidase-like_sf"/>
</dbReference>
<dbReference type="Pfam" id="PF22124">
    <property type="entry name" value="Glyco_hydro_95_cat"/>
    <property type="match status" value="2"/>
</dbReference>
<dbReference type="Pfam" id="PF21307">
    <property type="entry name" value="Glyco_hydro_95_C"/>
    <property type="match status" value="1"/>
</dbReference>
<name>A0A412FVZ3_9BACE</name>
<feature type="domain" description="Alpha fucosidase A-like C-terminal" evidence="2">
    <location>
        <begin position="728"/>
        <end position="786"/>
    </location>
</feature>
<dbReference type="SUPFAM" id="SSF48208">
    <property type="entry name" value="Six-hairpin glycosidases"/>
    <property type="match status" value="2"/>
</dbReference>
<dbReference type="Proteomes" id="UP000284205">
    <property type="component" value="Unassembled WGS sequence"/>
</dbReference>
<feature type="domain" description="Glycosyl hydrolase family 95 N-terminal" evidence="1">
    <location>
        <begin position="43"/>
        <end position="294"/>
    </location>
</feature>
<dbReference type="InterPro" id="IPR049053">
    <property type="entry name" value="AFCA-like_C"/>
</dbReference>
<proteinExistence type="predicted"/>
<dbReference type="Gene3D" id="2.60.40.1180">
    <property type="entry name" value="Golgi alpha-mannosidase II"/>
    <property type="match status" value="1"/>
</dbReference>
<gene>
    <name evidence="4" type="ORF">DWY26_08790</name>
</gene>
<dbReference type="GO" id="GO:0005975">
    <property type="term" value="P:carbohydrate metabolic process"/>
    <property type="evidence" value="ECO:0007669"/>
    <property type="project" value="InterPro"/>
</dbReference>
<protein>
    <submittedName>
        <fullName evidence="4">Uncharacterized protein</fullName>
    </submittedName>
</protein>
<reference evidence="4 5" key="1">
    <citation type="submission" date="2018-08" db="EMBL/GenBank/DDBJ databases">
        <title>A genome reference for cultivated species of the human gut microbiota.</title>
        <authorList>
            <person name="Zou Y."/>
            <person name="Xue W."/>
            <person name="Luo G."/>
        </authorList>
    </citation>
    <scope>NUCLEOTIDE SEQUENCE [LARGE SCALE GENOMIC DNA]</scope>
    <source>
        <strain evidence="4 5">AF24-29LB</strain>
    </source>
</reference>
<feature type="domain" description="Glycosyl hydrolase family 95 catalytic" evidence="3">
    <location>
        <begin position="318"/>
        <end position="724"/>
    </location>
</feature>
<comment type="caution">
    <text evidence="4">The sequence shown here is derived from an EMBL/GenBank/DDBJ whole genome shotgun (WGS) entry which is preliminary data.</text>
</comment>
<evidence type="ECO:0000313" key="5">
    <source>
        <dbReference type="Proteomes" id="UP000284205"/>
    </source>
</evidence>
<evidence type="ECO:0000259" key="3">
    <source>
        <dbReference type="Pfam" id="PF22124"/>
    </source>
</evidence>
<dbReference type="InterPro" id="IPR054363">
    <property type="entry name" value="GH95_cat"/>
</dbReference>
<evidence type="ECO:0000259" key="1">
    <source>
        <dbReference type="Pfam" id="PF14498"/>
    </source>
</evidence>
<dbReference type="PANTHER" id="PTHR31084:SF0">
    <property type="entry name" value="ALPHA-L-FUCOSIDASE 2"/>
    <property type="match status" value="1"/>
</dbReference>
<feature type="domain" description="Glycosyl hydrolase family 95 catalytic" evidence="3">
    <location>
        <begin position="1091"/>
        <end position="1402"/>
    </location>
</feature>
<organism evidence="4 5">
    <name type="scientific">Bacteroides caccae</name>
    <dbReference type="NCBI Taxonomy" id="47678"/>
    <lineage>
        <taxon>Bacteria</taxon>
        <taxon>Pseudomonadati</taxon>
        <taxon>Bacteroidota</taxon>
        <taxon>Bacteroidia</taxon>
        <taxon>Bacteroidales</taxon>
        <taxon>Bacteroidaceae</taxon>
        <taxon>Bacteroides</taxon>
    </lineage>
</organism>
<dbReference type="GO" id="GO:0004560">
    <property type="term" value="F:alpha-L-fucosidase activity"/>
    <property type="evidence" value="ECO:0007669"/>
    <property type="project" value="TreeGrafter"/>
</dbReference>
<dbReference type="Gene3D" id="1.50.10.10">
    <property type="match status" value="2"/>
</dbReference>
<evidence type="ECO:0000313" key="4">
    <source>
        <dbReference type="EMBL" id="RGR72304.1"/>
    </source>
</evidence>
<dbReference type="InterPro" id="IPR008928">
    <property type="entry name" value="6-hairpin_glycosidase_sf"/>
</dbReference>
<dbReference type="EMBL" id="QRUO01000006">
    <property type="protein sequence ID" value="RGR72304.1"/>
    <property type="molecule type" value="Genomic_DNA"/>
</dbReference>
<dbReference type="Pfam" id="PF14498">
    <property type="entry name" value="Glyco_hyd_65N_2"/>
    <property type="match status" value="1"/>
</dbReference>
<accession>A0A412FVZ3</accession>
<dbReference type="InterPro" id="IPR013780">
    <property type="entry name" value="Glyco_hydro_b"/>
</dbReference>
<dbReference type="InterPro" id="IPR027414">
    <property type="entry name" value="GH95_N_dom"/>
</dbReference>
<dbReference type="PANTHER" id="PTHR31084">
    <property type="entry name" value="ALPHA-L-FUCOSIDASE 2"/>
    <property type="match status" value="1"/>
</dbReference>
<sequence>MELISSVTMKKHVLICGLGILLGFLLNTGVLAAANSSIGRWTIWSKNPALQWEDAFVTGNGKIGSLIAGRPQEERITCVHEELFIRGWDRHKVTVPQTAQLMPYVRQLMEKGKSDEAAWLLTDEAERQLRAMGANQRWPLIPHPAFDLCIRQLDKLPLPVADYRRQLNLETGEATVVWKQGAGSFTESVFSSRKDNVNVIRLKASNKGKINVELSLEETPGREGEHFEHDLDHAFSEVNREASGHWLTYHAAYDKDPGGYDGVAKVTLRGGNIQTKGKSLVVRNAEEVLIIVSIVPQEDARNASLDAVKAGLDKLAANYDKLLRPHAQKHGELFHRMQLDLGCGEQWTVTPTEQMLAQIKETGPTPLFLEQLHAMGRYLLISSCGKFPPPLQGIWSGGWKPAWIGGFVWDSNLNLAISATTMSNLPECAESYNRHIESLLPGWRLNARNYLGCRGFVVAHYNDPTNGYLTHFGSSFPWMFWAGGAGWNLRPLYEYAMLTGNVTYLKEKVYPLYKEMADFYEDYLVEGTDGLYHITTSISPENAPKGTNTWLSKDATMDVAIAREVFTFLCDMGRRFHAASAEMERWNAILQKLPAYRINNDGALAEWVDPAYPDIYNHRHNSHLYPVFPGIDLVGSDADPTLQKAAKVALDKRFGFDTSSAHGLIHLALQAARLGDADKVRQNIERFSKRNYLYDGLITSHEPGRAIFNLDAILSFPRLLMEMLVFTKSGYIEFLPAWPVGFPDGSLKGMRIYGGHTLDICWKAGRLESFTIHAVADETLEWAHDGMKECLELKKDKPFQWRRQAVGAQMQRMESMYDEQKDETFFAGKRNLLTAKWEEPFSYESIRSKHAPMGPFMGNGDVGCVSHTTTNSQTIRISKVDFVTDGWEDWTGRGPAALPIGGIKVSVDAPSAEGFRYEMDMLGNELRMTSGTLPAVEMTSWMGRGSNVIVTELVTASEHPVTITVDTYAGGTTSNYEDKAMVKGTIAQAYRRTLTDSVRWISQAGVSTRIIGAVSSVKQDAENNVKSTFTLNAGEKVYVVTYVSGGGTEDNARLDEVYVRLTSLSVKDLRRLKQQKDLWWTEMWRRSYVETGDDLIDRQYLVSVYLQASAYDEHSPACGGMYGVWNMDDEMNYHGDIHLNYNSQGGFYSMFSSNRPELAMPYYRFLEGMIPEGRRRAKEELELVHPSLKGKSCRGLLFPVSALGIGGFYCTYWQQTVNAPFNVPLFSWYYEYTGDETFLRERAYPFIRECGDFYEDYIQKERYGNSYRYTITTGGHENSWDLNPPSDVAFVEQTFRLLLRYSQILNMDADRRDKWQDIVDHLPAYKVIMPTRQPNQGLPVYAKNEAGWDAPNHMIQLHAAYPCEVLNLASSPEALQIARNTVHYYFVAQEGYKLMNELGLSAYVMGARVAFDPEILIDKMRYQAETAGKNFLITDGHHCLEKSAIMEAVHSMMLQTVDDVLYLFPDWMKKPASFTRLRAKGGFLVSASYDGAQVTELKIQAGKAPVCKIRNPWPDREIEVTANGRTVPVTIYRDYCAFSVRENEVYHVVCK</sequence>
<evidence type="ECO:0000259" key="2">
    <source>
        <dbReference type="Pfam" id="PF21307"/>
    </source>
</evidence>